<dbReference type="CDD" id="cd00158">
    <property type="entry name" value="RHOD"/>
    <property type="match status" value="1"/>
</dbReference>
<evidence type="ECO:0000313" key="2">
    <source>
        <dbReference type="EMBL" id="JAT65296.1"/>
    </source>
</evidence>
<dbReference type="EMBL" id="GDJX01002640">
    <property type="protein sequence ID" value="JAT65296.1"/>
    <property type="molecule type" value="Transcribed_RNA"/>
</dbReference>
<gene>
    <name evidence="2" type="primary">STR19_0</name>
    <name evidence="2" type="ORF">g.40209</name>
</gene>
<dbReference type="Pfam" id="PF00581">
    <property type="entry name" value="Rhodanese"/>
    <property type="match status" value="1"/>
</dbReference>
<feature type="domain" description="Rhodanese" evidence="1">
    <location>
        <begin position="127"/>
        <end position="227"/>
    </location>
</feature>
<reference evidence="2" key="1">
    <citation type="submission" date="2015-07" db="EMBL/GenBank/DDBJ databases">
        <title>Transcriptome Assembly of Anthurium amnicola.</title>
        <authorList>
            <person name="Suzuki J."/>
        </authorList>
    </citation>
    <scope>NUCLEOTIDE SEQUENCE</scope>
</reference>
<dbReference type="SUPFAM" id="SSF52821">
    <property type="entry name" value="Rhodanese/Cell cycle control phosphatase"/>
    <property type="match status" value="1"/>
</dbReference>
<evidence type="ECO:0000259" key="1">
    <source>
        <dbReference type="PROSITE" id="PS50206"/>
    </source>
</evidence>
<accession>A0A1D1ZED3</accession>
<dbReference type="GO" id="GO:0003824">
    <property type="term" value="F:catalytic activity"/>
    <property type="evidence" value="ECO:0007669"/>
    <property type="project" value="InterPro"/>
</dbReference>
<dbReference type="PANTHER" id="PTHR44542">
    <property type="entry name" value="THIOSULFATE SULFURTRANSFERASE 18"/>
    <property type="match status" value="1"/>
</dbReference>
<name>A0A1D1ZED3_9ARAE</name>
<dbReference type="InterPro" id="IPR001763">
    <property type="entry name" value="Rhodanese-like_dom"/>
</dbReference>
<feature type="non-terminal residue" evidence="2">
    <location>
        <position position="1"/>
    </location>
</feature>
<dbReference type="InterPro" id="IPR036873">
    <property type="entry name" value="Rhodanese-like_dom_sf"/>
</dbReference>
<dbReference type="AlphaFoldDB" id="A0A1D1ZED3"/>
<dbReference type="InterPro" id="IPR044684">
    <property type="entry name" value="STR17/STR18/HARC1-like"/>
</dbReference>
<sequence>PTRMCQNPTVRWSCTWYIITTTYSLQEYDHLNSPIKPAAKIWSPTVSAHQGKTAVKHQSAAVLQKKAQKTAAAASLCVAPPQDPRFHAQTPSIYLSIFLVVMAAVPISFSPEPAVATVDVHAAKDLVCSGHRYLDVRTVEEFNKGHPEGALNVPYMFFTPQGRVKNTEFVEQVSKICSKDDHVVVGCASGVRSLQATADLLSAGFNHVKNMGGGFAAWTENGFAVRKPQSAL</sequence>
<dbReference type="Gene3D" id="3.40.250.10">
    <property type="entry name" value="Rhodanese-like domain"/>
    <property type="match status" value="1"/>
</dbReference>
<protein>
    <submittedName>
        <fullName evidence="2">Rhodanese-like domain-containing protein 19, mitochondrial</fullName>
    </submittedName>
</protein>
<dbReference type="PROSITE" id="PS50206">
    <property type="entry name" value="RHODANESE_3"/>
    <property type="match status" value="1"/>
</dbReference>
<dbReference type="SMART" id="SM00450">
    <property type="entry name" value="RHOD"/>
    <property type="match status" value="1"/>
</dbReference>
<dbReference type="PANTHER" id="PTHR44542:SF12">
    <property type="entry name" value="THIOSULFATE SULFURTRANSFERASE 18"/>
    <property type="match status" value="1"/>
</dbReference>
<proteinExistence type="predicted"/>
<organism evidence="2">
    <name type="scientific">Anthurium amnicola</name>
    <dbReference type="NCBI Taxonomy" id="1678845"/>
    <lineage>
        <taxon>Eukaryota</taxon>
        <taxon>Viridiplantae</taxon>
        <taxon>Streptophyta</taxon>
        <taxon>Embryophyta</taxon>
        <taxon>Tracheophyta</taxon>
        <taxon>Spermatophyta</taxon>
        <taxon>Magnoliopsida</taxon>
        <taxon>Liliopsida</taxon>
        <taxon>Araceae</taxon>
        <taxon>Pothoideae</taxon>
        <taxon>Potheae</taxon>
        <taxon>Anthurium</taxon>
    </lineage>
</organism>